<evidence type="ECO:0000256" key="1">
    <source>
        <dbReference type="ARBA" id="ARBA00004167"/>
    </source>
</evidence>
<feature type="transmembrane region" description="Helical" evidence="2">
    <location>
        <begin position="78"/>
        <end position="99"/>
    </location>
</feature>
<dbReference type="GO" id="GO:0016020">
    <property type="term" value="C:membrane"/>
    <property type="evidence" value="ECO:0007669"/>
    <property type="project" value="UniProtKB-SubCell"/>
</dbReference>
<evidence type="ECO:0000313" key="5">
    <source>
        <dbReference type="Proteomes" id="UP000031586"/>
    </source>
</evidence>
<comment type="caution">
    <text evidence="4">The sequence shown here is derived from an EMBL/GenBank/DDBJ whole genome shotgun (WGS) entry which is preliminary data.</text>
</comment>
<keyword evidence="2" id="KW-0472">Membrane</keyword>
<proteinExistence type="predicted"/>
<dbReference type="InterPro" id="IPR001107">
    <property type="entry name" value="Band_7"/>
</dbReference>
<protein>
    <recommendedName>
        <fullName evidence="3">Band 7 domain-containing protein</fullName>
    </recommendedName>
</protein>
<comment type="subcellular location">
    <subcellularLocation>
        <location evidence="1">Membrane</location>
        <topology evidence="1">Single-pass membrane protein</topology>
    </subcellularLocation>
</comment>
<keyword evidence="2" id="KW-0812">Transmembrane</keyword>
<evidence type="ECO:0000259" key="3">
    <source>
        <dbReference type="SMART" id="SM00244"/>
    </source>
</evidence>
<dbReference type="SUPFAM" id="SSF117892">
    <property type="entry name" value="Band 7/SPFH domain"/>
    <property type="match status" value="1"/>
</dbReference>
<keyword evidence="2" id="KW-1133">Transmembrane helix</keyword>
<feature type="transmembrane region" description="Helical" evidence="2">
    <location>
        <begin position="38"/>
        <end position="58"/>
    </location>
</feature>
<dbReference type="PATRIC" id="fig|1229493.5.peg.1158"/>
<dbReference type="Proteomes" id="UP000031586">
    <property type="component" value="Unassembled WGS sequence"/>
</dbReference>
<dbReference type="Pfam" id="PF01145">
    <property type="entry name" value="Band_7"/>
    <property type="match status" value="1"/>
</dbReference>
<sequence>MSETTDNNVINNDIPPKVDVINNQYTNGKEVNASNGMFMLFISLALLVFAIALGFGFIGGYELINYRGYGSNAVEYPYRWYAIIPALTTLFIWTALGTIKPNESYVFSFFGEPRGVLNRRGFFFTNPFMSAKKVSLKIQNNVIDESKFNDANGTPVISGATVRWRTFDPELVVYDLEDDIENFLVAQIEGNLRSVVSKYPYESSNDDQQDSDVDAKSRGISLSRSPEEVGAEIASNINDDVVKYGIFIDQVTLTSLSYAPEVAAAMTQRQQAKSVMNAKKELSQGIVGVVKDTIKNLENSSNEDKSDAIALDKEAKQQLAKDLTLVLFGNSSVDPVIKVN</sequence>
<dbReference type="Gene3D" id="3.30.479.30">
    <property type="entry name" value="Band 7 domain"/>
    <property type="match status" value="1"/>
</dbReference>
<accession>A0A0C1Z8N3</accession>
<name>A0A0C1Z8N3_9VIBR</name>
<reference evidence="4 5" key="1">
    <citation type="submission" date="2014-07" db="EMBL/GenBank/DDBJ databases">
        <title>Unique and conserved regions in Vibrio harveyi and related species in comparison with the shrimp pathogen Vibrio harveyi CAIM 1792.</title>
        <authorList>
            <person name="Espinoza-Valles I."/>
            <person name="Vora G."/>
            <person name="Leekitcharoenphon P."/>
            <person name="Ussery D."/>
            <person name="Hoj L."/>
            <person name="Gomez-Gil B."/>
        </authorList>
    </citation>
    <scope>NUCLEOTIDE SEQUENCE [LARGE SCALE GENOMIC DNA]</scope>
    <source>
        <strain evidence="5">CAIM 1854 / LMG 25443</strain>
    </source>
</reference>
<organism evidence="4 5">
    <name type="scientific">Vibrio owensii CAIM 1854 = LMG 25443</name>
    <dbReference type="NCBI Taxonomy" id="1229493"/>
    <lineage>
        <taxon>Bacteria</taxon>
        <taxon>Pseudomonadati</taxon>
        <taxon>Pseudomonadota</taxon>
        <taxon>Gammaproteobacteria</taxon>
        <taxon>Vibrionales</taxon>
        <taxon>Vibrionaceae</taxon>
        <taxon>Vibrio</taxon>
    </lineage>
</organism>
<dbReference type="AlphaFoldDB" id="A0A0C1Z8N3"/>
<evidence type="ECO:0000313" key="4">
    <source>
        <dbReference type="EMBL" id="KIF53315.1"/>
    </source>
</evidence>
<dbReference type="PANTHER" id="PTHR43446">
    <property type="entry name" value="MEMBRANE PROTEIN-RELATED"/>
    <property type="match status" value="1"/>
</dbReference>
<gene>
    <name evidence="4" type="ORF">H735_10350</name>
</gene>
<dbReference type="EMBL" id="JPRD01000015">
    <property type="protein sequence ID" value="KIF53315.1"/>
    <property type="molecule type" value="Genomic_DNA"/>
</dbReference>
<dbReference type="SMART" id="SM00244">
    <property type="entry name" value="PHB"/>
    <property type="match status" value="1"/>
</dbReference>
<dbReference type="InterPro" id="IPR036013">
    <property type="entry name" value="Band_7/SPFH_dom_sf"/>
</dbReference>
<feature type="domain" description="Band 7" evidence="3">
    <location>
        <begin position="94"/>
        <end position="270"/>
    </location>
</feature>
<dbReference type="PANTHER" id="PTHR43446:SF1">
    <property type="entry name" value="BAND 7 DOMAIN-CONTAINING PROTEIN"/>
    <property type="match status" value="1"/>
</dbReference>
<dbReference type="RefSeq" id="WP_020194511.1">
    <property type="nucleotide sequence ID" value="NZ_BAOH01000005.1"/>
</dbReference>
<evidence type="ECO:0000256" key="2">
    <source>
        <dbReference type="SAM" id="Phobius"/>
    </source>
</evidence>